<dbReference type="SUPFAM" id="SSF47336">
    <property type="entry name" value="ACP-like"/>
    <property type="match status" value="1"/>
</dbReference>
<dbReference type="InterPro" id="IPR020806">
    <property type="entry name" value="PKS_PP-bd"/>
</dbReference>
<dbReference type="SUPFAM" id="SSF52777">
    <property type="entry name" value="CoA-dependent acyltransferases"/>
    <property type="match status" value="2"/>
</dbReference>
<dbReference type="PROSITE" id="PS50075">
    <property type="entry name" value="CARRIER"/>
    <property type="match status" value="1"/>
</dbReference>
<keyword evidence="2" id="KW-0596">Phosphopantetheine</keyword>
<sequence length="1022" mass="109241">MDARRTAPLTFGQERLWFLNHLDPHDASYNMFLALRLRGPLDVDALSRAFDELVRRHEPLRTRFPLTEAGPVQSIPPATPQEIELVEAGPGERRLAELVAERTNAPFDLTVDAPLRVGLLRVSPRDHVLSVVLHHIAGDGWSLDVLMSELVQLYNAFLRGEPSPLAPLPLTYGRHARAERDAGVPADVVAYWRDRLADAPVLDLPLDRPRPRTRSSAGGFVVRRAAPGLADRLAALAREERCTLFMVWLAAYQVLLCRHSGQSDICVGSPVAGRDRVELEPLVGYFTDTLVLRGDLSGDPTFREVLARTRETVLAAYEHRPVPLEQLTAGARDGGEPFQTLFTSQTAGDPVAAAGALTGLEVEAVDPGFRHAKFDILLDQLGDVSVFGYNPQVFDAATVELLADRWAVLLERIADAPELPVMRLPLLAPGERERLLAWSDGGPAEPCAGGVLAAVTRAARLTPEAAAIACGADVVSYGELAERAGALAARLREAGVRPGDLVGVSMPRSPDAIVALVAVWTAGAGYVPLDPAYPAARRAAMASDAGVTHVITPDGINGTAAEHGGAGERGVAYVLYTSGSTGAPKGVAVGHRALDTRVGWMAGAYGLGPGDRVVQFSSLGFDTHAEEVWPALATGATLVLLPDGPESLPDVLAHDPDISVLDLPTAYWHRLVEVMDEIRWPPRLRLVILGGEQAQAPAVAAWLSRFGGTVRLVNTYGPTEATIIATWAELRDGDHRPPIGRPLGGTRVHVLADDLSLVPEGVPGELCIGGDGLADGYVGLAELTAARFVADPYGPPGARLYRTGDRARWRPGGTLEFLGRLDDQVKVRGHRVEPGEVEARLLSHPGVSQAAVVAVDDALVAYVVGSAAPAEVRAHAALTLPGHMVPGVVVPLDRLPLTPAGKVDARALRAPRFERDPAMAFTAPRTDAEQLVTAIWAEVLGLDQVGVEDDFFAIGGHSLHAVRVMSRIRSIVELDVPIKELFAHSTAAALAAVLEDLLIAEISRLSDEETERLLSTIEDTRP</sequence>
<evidence type="ECO:0000313" key="5">
    <source>
        <dbReference type="EMBL" id="MFC4531323.1"/>
    </source>
</evidence>
<dbReference type="InterPro" id="IPR009081">
    <property type="entry name" value="PP-bd_ACP"/>
</dbReference>
<evidence type="ECO:0000256" key="1">
    <source>
        <dbReference type="ARBA" id="ARBA00001957"/>
    </source>
</evidence>
<reference evidence="6" key="1">
    <citation type="journal article" date="2019" name="Int. J. Syst. Evol. Microbiol.">
        <title>The Global Catalogue of Microorganisms (GCM) 10K type strain sequencing project: providing services to taxonomists for standard genome sequencing and annotation.</title>
        <authorList>
            <consortium name="The Broad Institute Genomics Platform"/>
            <consortium name="The Broad Institute Genome Sequencing Center for Infectious Disease"/>
            <person name="Wu L."/>
            <person name="Ma J."/>
        </authorList>
    </citation>
    <scope>NUCLEOTIDE SEQUENCE [LARGE SCALE GENOMIC DNA]</scope>
    <source>
        <strain evidence="6">CGMCC 4.7132</strain>
    </source>
</reference>
<dbReference type="RefSeq" id="WP_380839842.1">
    <property type="nucleotide sequence ID" value="NZ_JBHSFP010000005.1"/>
</dbReference>
<evidence type="ECO:0000256" key="3">
    <source>
        <dbReference type="ARBA" id="ARBA00022553"/>
    </source>
</evidence>
<dbReference type="Pfam" id="PF00550">
    <property type="entry name" value="PP-binding"/>
    <property type="match status" value="1"/>
</dbReference>
<dbReference type="SMART" id="SM00823">
    <property type="entry name" value="PKS_PP"/>
    <property type="match status" value="1"/>
</dbReference>
<dbReference type="InterPro" id="IPR010071">
    <property type="entry name" value="AA_adenyl_dom"/>
</dbReference>
<dbReference type="PANTHER" id="PTHR45527:SF1">
    <property type="entry name" value="FATTY ACID SYNTHASE"/>
    <property type="match status" value="1"/>
</dbReference>
<dbReference type="Gene3D" id="3.40.50.1820">
    <property type="entry name" value="alpha/beta hydrolase"/>
    <property type="match status" value="1"/>
</dbReference>
<dbReference type="SUPFAM" id="SSF56801">
    <property type="entry name" value="Acetyl-CoA synthetase-like"/>
    <property type="match status" value="1"/>
</dbReference>
<dbReference type="Pfam" id="PF00501">
    <property type="entry name" value="AMP-binding"/>
    <property type="match status" value="2"/>
</dbReference>
<dbReference type="Gene3D" id="3.30.300.30">
    <property type="match status" value="1"/>
</dbReference>
<dbReference type="Pfam" id="PF00668">
    <property type="entry name" value="Condensation"/>
    <property type="match status" value="1"/>
</dbReference>
<dbReference type="Gene3D" id="3.40.50.12780">
    <property type="entry name" value="N-terminal domain of ligase-like"/>
    <property type="match status" value="1"/>
</dbReference>
<dbReference type="CDD" id="cd19531">
    <property type="entry name" value="LCL_NRPS-like"/>
    <property type="match status" value="1"/>
</dbReference>
<name>A0ABV9CGC6_9ACTN</name>
<dbReference type="InterPro" id="IPR001242">
    <property type="entry name" value="Condensation_dom"/>
</dbReference>
<dbReference type="InterPro" id="IPR020845">
    <property type="entry name" value="AMP-binding_CS"/>
</dbReference>
<dbReference type="InterPro" id="IPR029058">
    <property type="entry name" value="AB_hydrolase_fold"/>
</dbReference>
<organism evidence="5 6">
    <name type="scientific">Sphaerisporangium dianthi</name>
    <dbReference type="NCBI Taxonomy" id="1436120"/>
    <lineage>
        <taxon>Bacteria</taxon>
        <taxon>Bacillati</taxon>
        <taxon>Actinomycetota</taxon>
        <taxon>Actinomycetes</taxon>
        <taxon>Streptosporangiales</taxon>
        <taxon>Streptosporangiaceae</taxon>
        <taxon>Sphaerisporangium</taxon>
    </lineage>
</organism>
<dbReference type="InterPro" id="IPR000873">
    <property type="entry name" value="AMP-dep_synth/lig_dom"/>
</dbReference>
<comment type="caution">
    <text evidence="5">The sequence shown here is derived from an EMBL/GenBank/DDBJ whole genome shotgun (WGS) entry which is preliminary data.</text>
</comment>
<evidence type="ECO:0000313" key="6">
    <source>
        <dbReference type="Proteomes" id="UP001596004"/>
    </source>
</evidence>
<dbReference type="InterPro" id="IPR036736">
    <property type="entry name" value="ACP-like_sf"/>
</dbReference>
<dbReference type="Proteomes" id="UP001596004">
    <property type="component" value="Unassembled WGS sequence"/>
</dbReference>
<dbReference type="EMBL" id="JBHSFP010000005">
    <property type="protein sequence ID" value="MFC4531323.1"/>
    <property type="molecule type" value="Genomic_DNA"/>
</dbReference>
<feature type="domain" description="Carrier" evidence="4">
    <location>
        <begin position="923"/>
        <end position="998"/>
    </location>
</feature>
<dbReference type="CDD" id="cd05930">
    <property type="entry name" value="A_NRPS"/>
    <property type="match status" value="1"/>
</dbReference>
<protein>
    <submittedName>
        <fullName evidence="5">Amino acid adenylation domain-containing protein</fullName>
    </submittedName>
</protein>
<gene>
    <name evidence="5" type="ORF">ACFO60_11165</name>
</gene>
<dbReference type="PANTHER" id="PTHR45527">
    <property type="entry name" value="NONRIBOSOMAL PEPTIDE SYNTHETASE"/>
    <property type="match status" value="1"/>
</dbReference>
<dbReference type="Gene3D" id="3.30.559.10">
    <property type="entry name" value="Chloramphenicol acetyltransferase-like domain"/>
    <property type="match status" value="1"/>
</dbReference>
<evidence type="ECO:0000256" key="2">
    <source>
        <dbReference type="ARBA" id="ARBA00022450"/>
    </source>
</evidence>
<dbReference type="InterPro" id="IPR023213">
    <property type="entry name" value="CAT-like_dom_sf"/>
</dbReference>
<dbReference type="InterPro" id="IPR025110">
    <property type="entry name" value="AMP-bd_C"/>
</dbReference>
<evidence type="ECO:0000259" key="4">
    <source>
        <dbReference type="PROSITE" id="PS50075"/>
    </source>
</evidence>
<dbReference type="Gene3D" id="3.30.559.30">
    <property type="entry name" value="Nonribosomal peptide synthetase, condensation domain"/>
    <property type="match status" value="1"/>
</dbReference>
<comment type="cofactor">
    <cofactor evidence="1">
        <name>pantetheine 4'-phosphate</name>
        <dbReference type="ChEBI" id="CHEBI:47942"/>
    </cofactor>
</comment>
<proteinExistence type="predicted"/>
<accession>A0ABV9CGC6</accession>
<dbReference type="InterPro" id="IPR042099">
    <property type="entry name" value="ANL_N_sf"/>
</dbReference>
<dbReference type="Pfam" id="PF13193">
    <property type="entry name" value="AMP-binding_C"/>
    <property type="match status" value="1"/>
</dbReference>
<dbReference type="NCBIfam" id="TIGR01733">
    <property type="entry name" value="AA-adenyl-dom"/>
    <property type="match status" value="1"/>
</dbReference>
<keyword evidence="3" id="KW-0597">Phosphoprotein</keyword>
<keyword evidence="6" id="KW-1185">Reference proteome</keyword>
<dbReference type="InterPro" id="IPR045851">
    <property type="entry name" value="AMP-bd_C_sf"/>
</dbReference>
<dbReference type="PROSITE" id="PS00455">
    <property type="entry name" value="AMP_BINDING"/>
    <property type="match status" value="1"/>
</dbReference>